<organism evidence="6 7">
    <name type="scientific">Candidatus Aphodousia faecigallinarum</name>
    <dbReference type="NCBI Taxonomy" id="2840677"/>
    <lineage>
        <taxon>Bacteria</taxon>
        <taxon>Pseudomonadati</taxon>
        <taxon>Pseudomonadota</taxon>
        <taxon>Betaproteobacteria</taxon>
        <taxon>Burkholderiales</taxon>
        <taxon>Sutterellaceae</taxon>
        <taxon>Sutterellaceae incertae sedis</taxon>
        <taxon>Candidatus Aphodousia</taxon>
    </lineage>
</organism>
<evidence type="ECO:0000259" key="5">
    <source>
        <dbReference type="Pfam" id="PF13657"/>
    </source>
</evidence>
<proteinExistence type="inferred from homology"/>
<name>A0A9D1LFL1_9BURK</name>
<protein>
    <submittedName>
        <fullName evidence="6">HipA domain-containing protein</fullName>
    </submittedName>
</protein>
<sequence length="426" mass="48616">MKPQTQTLYVYLDCSLSDTPQFLGQLYREVLRGVPKYAFEFDKQWLKDHTNIRLSADLENFSGRQYVPRDADMFGCFSDAMPDRWGRLLMNRREQLDAQKQNRSPKTLTAFDLLSGVDDYSRIGGFRFKTDPDGPFLNEEGILSVPPLTELRVLMQSAQAIEDSELNNCLPEEKWLLQLLKPGSSLGGARPKATVRDENGDLWIAKFPSRSDDHDLEAWEQFAYLMARKAGITTAETKLLDINEQSHILLIKRFDRKGSKRTHFASSMTLLGLKDGDGAATGHGYLDIAGTIVENCVEVERNLEELFRRVAFNICIGNTDDHFRNHGFLLMKKGWTLSPAYDLNPTTNRYQSLLINDYSASSSIDVLRKSAKDYFLSQETVDTILSEVITAMKEWERVATRMKLSQRDIDIFASRFIVSCQGNLRF</sequence>
<reference evidence="6" key="1">
    <citation type="submission" date="2020-10" db="EMBL/GenBank/DDBJ databases">
        <authorList>
            <person name="Gilroy R."/>
        </authorList>
    </citation>
    <scope>NUCLEOTIDE SEQUENCE</scope>
    <source>
        <strain evidence="6">7463</strain>
    </source>
</reference>
<dbReference type="GO" id="GO:0005829">
    <property type="term" value="C:cytosol"/>
    <property type="evidence" value="ECO:0007669"/>
    <property type="project" value="TreeGrafter"/>
</dbReference>
<keyword evidence="3" id="KW-0418">Kinase</keyword>
<evidence type="ECO:0000313" key="6">
    <source>
        <dbReference type="EMBL" id="HIU37016.1"/>
    </source>
</evidence>
<dbReference type="PANTHER" id="PTHR37419:SF8">
    <property type="entry name" value="TOXIN YJJJ"/>
    <property type="match status" value="1"/>
</dbReference>
<dbReference type="Pfam" id="PF07804">
    <property type="entry name" value="HipA_C"/>
    <property type="match status" value="1"/>
</dbReference>
<evidence type="ECO:0000259" key="4">
    <source>
        <dbReference type="Pfam" id="PF07804"/>
    </source>
</evidence>
<dbReference type="InterPro" id="IPR052028">
    <property type="entry name" value="HipA_Ser/Thr_kinase"/>
</dbReference>
<evidence type="ECO:0000256" key="2">
    <source>
        <dbReference type="ARBA" id="ARBA00022679"/>
    </source>
</evidence>
<gene>
    <name evidence="6" type="ORF">IAC56_01910</name>
</gene>
<dbReference type="AlphaFoldDB" id="A0A9D1LFL1"/>
<keyword evidence="2" id="KW-0808">Transferase</keyword>
<dbReference type="PANTHER" id="PTHR37419">
    <property type="entry name" value="SERINE/THREONINE-PROTEIN KINASE TOXIN HIPA"/>
    <property type="match status" value="1"/>
</dbReference>
<accession>A0A9D1LFL1</accession>
<evidence type="ECO:0000256" key="1">
    <source>
        <dbReference type="ARBA" id="ARBA00010164"/>
    </source>
</evidence>
<comment type="similarity">
    <text evidence="1">Belongs to the HipA Ser/Thr kinase family.</text>
</comment>
<dbReference type="InterPro" id="IPR017508">
    <property type="entry name" value="HipA_N1"/>
</dbReference>
<feature type="domain" description="HipA N-terminal subdomain 1" evidence="5">
    <location>
        <begin position="34"/>
        <end position="99"/>
    </location>
</feature>
<dbReference type="Proteomes" id="UP000824083">
    <property type="component" value="Unassembled WGS sequence"/>
</dbReference>
<dbReference type="EMBL" id="DVMY01000032">
    <property type="protein sequence ID" value="HIU37016.1"/>
    <property type="molecule type" value="Genomic_DNA"/>
</dbReference>
<dbReference type="Pfam" id="PF13657">
    <property type="entry name" value="Couple_hipA"/>
    <property type="match status" value="1"/>
</dbReference>
<dbReference type="Gene3D" id="1.10.1070.20">
    <property type="match status" value="1"/>
</dbReference>
<evidence type="ECO:0000256" key="3">
    <source>
        <dbReference type="ARBA" id="ARBA00022777"/>
    </source>
</evidence>
<feature type="domain" description="HipA-like C-terminal" evidence="4">
    <location>
        <begin position="184"/>
        <end position="394"/>
    </location>
</feature>
<evidence type="ECO:0000313" key="7">
    <source>
        <dbReference type="Proteomes" id="UP000824083"/>
    </source>
</evidence>
<dbReference type="InterPro" id="IPR012893">
    <property type="entry name" value="HipA-like_C"/>
</dbReference>
<dbReference type="GO" id="GO:0004674">
    <property type="term" value="F:protein serine/threonine kinase activity"/>
    <property type="evidence" value="ECO:0007669"/>
    <property type="project" value="TreeGrafter"/>
</dbReference>
<reference evidence="6" key="2">
    <citation type="journal article" date="2021" name="PeerJ">
        <title>Extensive microbial diversity within the chicken gut microbiome revealed by metagenomics and culture.</title>
        <authorList>
            <person name="Gilroy R."/>
            <person name="Ravi A."/>
            <person name="Getino M."/>
            <person name="Pursley I."/>
            <person name="Horton D.L."/>
            <person name="Alikhan N.F."/>
            <person name="Baker D."/>
            <person name="Gharbi K."/>
            <person name="Hall N."/>
            <person name="Watson M."/>
            <person name="Adriaenssens E.M."/>
            <person name="Foster-Nyarko E."/>
            <person name="Jarju S."/>
            <person name="Secka A."/>
            <person name="Antonio M."/>
            <person name="Oren A."/>
            <person name="Chaudhuri R.R."/>
            <person name="La Ragione R."/>
            <person name="Hildebrand F."/>
            <person name="Pallen M.J."/>
        </authorList>
    </citation>
    <scope>NUCLEOTIDE SEQUENCE</scope>
    <source>
        <strain evidence="6">7463</strain>
    </source>
</reference>
<comment type="caution">
    <text evidence="6">The sequence shown here is derived from an EMBL/GenBank/DDBJ whole genome shotgun (WGS) entry which is preliminary data.</text>
</comment>